<dbReference type="EMBL" id="FRAC01000022">
    <property type="protein sequence ID" value="SHL03483.1"/>
    <property type="molecule type" value="Genomic_DNA"/>
</dbReference>
<proteinExistence type="predicted"/>
<name>A0A1M6XC26_9FIRM</name>
<keyword evidence="2" id="KW-1185">Reference proteome</keyword>
<evidence type="ECO:0000313" key="2">
    <source>
        <dbReference type="Proteomes" id="UP000184386"/>
    </source>
</evidence>
<dbReference type="Proteomes" id="UP000184386">
    <property type="component" value="Unassembled WGS sequence"/>
</dbReference>
<organism evidence="1 2">
    <name type="scientific">Anaerocolumna jejuensis DSM 15929</name>
    <dbReference type="NCBI Taxonomy" id="1121322"/>
    <lineage>
        <taxon>Bacteria</taxon>
        <taxon>Bacillati</taxon>
        <taxon>Bacillota</taxon>
        <taxon>Clostridia</taxon>
        <taxon>Lachnospirales</taxon>
        <taxon>Lachnospiraceae</taxon>
        <taxon>Anaerocolumna</taxon>
    </lineage>
</organism>
<evidence type="ECO:0000313" key="1">
    <source>
        <dbReference type="EMBL" id="SHL03483.1"/>
    </source>
</evidence>
<reference evidence="1 2" key="1">
    <citation type="submission" date="2016-11" db="EMBL/GenBank/DDBJ databases">
        <authorList>
            <person name="Jaros S."/>
            <person name="Januszkiewicz K."/>
            <person name="Wedrychowicz H."/>
        </authorList>
    </citation>
    <scope>NUCLEOTIDE SEQUENCE [LARGE SCALE GENOMIC DNA]</scope>
    <source>
        <strain evidence="1 2">DSM 15929</strain>
    </source>
</reference>
<protein>
    <submittedName>
        <fullName evidence="1">Uncharacterized protein</fullName>
    </submittedName>
</protein>
<sequence>MGDKYIRFEKQYIPGFTNGDTRAQQIRLQIRELVTRTKITIKRLNSEGGIFER</sequence>
<dbReference type="STRING" id="1121322.SAMN02745136_03912"/>
<gene>
    <name evidence="1" type="ORF">SAMN02745136_03912</name>
</gene>
<accession>A0A1M6XC26</accession>
<dbReference type="AlphaFoldDB" id="A0A1M6XC26"/>